<feature type="region of interest" description="Disordered" evidence="2">
    <location>
        <begin position="42"/>
        <end position="101"/>
    </location>
</feature>
<protein>
    <submittedName>
        <fullName evidence="3">Uncharacterized protein</fullName>
    </submittedName>
</protein>
<proteinExistence type="inferred from homology"/>
<dbReference type="EMBL" id="JAATIP010000142">
    <property type="protein sequence ID" value="KAF4367623.1"/>
    <property type="molecule type" value="Genomic_DNA"/>
</dbReference>
<dbReference type="GO" id="GO:0008308">
    <property type="term" value="F:voltage-gated monoatomic anion channel activity"/>
    <property type="evidence" value="ECO:0007669"/>
    <property type="project" value="InterPro"/>
</dbReference>
<feature type="compositionally biased region" description="Basic and acidic residues" evidence="2">
    <location>
        <begin position="90"/>
        <end position="101"/>
    </location>
</feature>
<dbReference type="GO" id="GO:0005741">
    <property type="term" value="C:mitochondrial outer membrane"/>
    <property type="evidence" value="ECO:0007669"/>
    <property type="project" value="InterPro"/>
</dbReference>
<feature type="compositionally biased region" description="Basic residues" evidence="2">
    <location>
        <begin position="80"/>
        <end position="89"/>
    </location>
</feature>
<evidence type="ECO:0000313" key="4">
    <source>
        <dbReference type="Proteomes" id="UP000525078"/>
    </source>
</evidence>
<dbReference type="Proteomes" id="UP000525078">
    <property type="component" value="Unassembled WGS sequence"/>
</dbReference>
<feature type="compositionally biased region" description="Basic and acidic residues" evidence="2">
    <location>
        <begin position="42"/>
        <end position="79"/>
    </location>
</feature>
<evidence type="ECO:0000256" key="2">
    <source>
        <dbReference type="SAM" id="MobiDB-lite"/>
    </source>
</evidence>
<dbReference type="PANTHER" id="PTHR11743">
    <property type="entry name" value="VOLTAGE-DEPENDENT ANION-SELECTIVE CHANNEL"/>
    <property type="match status" value="1"/>
</dbReference>
<dbReference type="InterPro" id="IPR023614">
    <property type="entry name" value="Porin_dom_sf"/>
</dbReference>
<dbReference type="AlphaFoldDB" id="A0A7J6FA74"/>
<dbReference type="Gene3D" id="2.40.160.10">
    <property type="entry name" value="Porin"/>
    <property type="match status" value="1"/>
</dbReference>
<gene>
    <name evidence="3" type="ORF">F8388_011262</name>
</gene>
<dbReference type="Pfam" id="PF01459">
    <property type="entry name" value="Porin_3"/>
    <property type="match status" value="1"/>
</dbReference>
<name>A0A7J6FA74_CANSA</name>
<dbReference type="InterPro" id="IPR001925">
    <property type="entry name" value="Porin_Euk"/>
</dbReference>
<evidence type="ECO:0000313" key="3">
    <source>
        <dbReference type="EMBL" id="KAF4367623.1"/>
    </source>
</evidence>
<evidence type="ECO:0000256" key="1">
    <source>
        <dbReference type="ARBA" id="ARBA00009624"/>
    </source>
</evidence>
<sequence>MISNSDNSQLVIIRKGSLLFLIESFHSHYNIPVHEEKVEVEKEHIEKEEKHEKVLEEKKEKHEKVEEKKEKHEEGEDKKKKDKKEKKKKNPEDNKDGAKLKQKLEKIETKIQALVAKKEEILKLIKEADQVAPSTTNVLYKDFSHQPKTNETNYQGCDWSFDISCKIQDIIPGLSALVGLVIPHSGKVELQYMQDYFGVTGGIGLKTEPIGVFSPILNFSGVVGTSLFSFGTGFSFDLGTREFDKFDTGLSFTNDLLISSLTLDKLDTLKASCYYTVNPLTKTAIAAELKHSFSTSDTSFSVGAQHALMPLTVLKAKVDTHGKVAAMIQQGLWDKLFLSIGGKIDFMDQRRIPNIGLSMAIKV</sequence>
<organism evidence="3 4">
    <name type="scientific">Cannabis sativa</name>
    <name type="common">Hemp</name>
    <name type="synonym">Marijuana</name>
    <dbReference type="NCBI Taxonomy" id="3483"/>
    <lineage>
        <taxon>Eukaryota</taxon>
        <taxon>Viridiplantae</taxon>
        <taxon>Streptophyta</taxon>
        <taxon>Embryophyta</taxon>
        <taxon>Tracheophyta</taxon>
        <taxon>Spermatophyta</taxon>
        <taxon>Magnoliopsida</taxon>
        <taxon>eudicotyledons</taxon>
        <taxon>Gunneridae</taxon>
        <taxon>Pentapetalae</taxon>
        <taxon>rosids</taxon>
        <taxon>fabids</taxon>
        <taxon>Rosales</taxon>
        <taxon>Cannabaceae</taxon>
        <taxon>Cannabis</taxon>
    </lineage>
</organism>
<reference evidence="3 4" key="1">
    <citation type="journal article" date="2020" name="bioRxiv">
        <title>Sequence and annotation of 42 cannabis genomes reveals extensive copy number variation in cannabinoid synthesis and pathogen resistance genes.</title>
        <authorList>
            <person name="Mckernan K.J."/>
            <person name="Helbert Y."/>
            <person name="Kane L.T."/>
            <person name="Ebling H."/>
            <person name="Zhang L."/>
            <person name="Liu B."/>
            <person name="Eaton Z."/>
            <person name="Mclaughlin S."/>
            <person name="Kingan S."/>
            <person name="Baybayan P."/>
            <person name="Concepcion G."/>
            <person name="Jordan M."/>
            <person name="Riva A."/>
            <person name="Barbazuk W."/>
            <person name="Harkins T."/>
        </authorList>
    </citation>
    <scope>NUCLEOTIDE SEQUENCE [LARGE SCALE GENOMIC DNA]</scope>
    <source>
        <strain evidence="4">cv. Jamaican Lion 4</strain>
        <tissue evidence="3">Leaf</tissue>
    </source>
</reference>
<dbReference type="InterPro" id="IPR027246">
    <property type="entry name" value="Porin_Euk/Tom40"/>
</dbReference>
<dbReference type="PANTHER" id="PTHR11743:SF35">
    <property type="entry name" value="PORIN_VOLTAGE-DEPENDENT ANION-SELECTIVE CHANNEL PROTEIN"/>
    <property type="match status" value="1"/>
</dbReference>
<comment type="similarity">
    <text evidence="1">Belongs to the eukaryotic mitochondrial porin (TC 1.B.8.1) family.</text>
</comment>
<comment type="caution">
    <text evidence="3">The sequence shown here is derived from an EMBL/GenBank/DDBJ whole genome shotgun (WGS) entry which is preliminary data.</text>
</comment>
<accession>A0A7J6FA74</accession>